<reference evidence="1 2" key="1">
    <citation type="submission" date="2013-11" db="EMBL/GenBank/DDBJ databases">
        <title>The Genome Sequence of Phytophthora parasitica P1976.</title>
        <authorList>
            <consortium name="The Broad Institute Genomics Platform"/>
            <person name="Russ C."/>
            <person name="Tyler B."/>
            <person name="Panabieres F."/>
            <person name="Shan W."/>
            <person name="Tripathy S."/>
            <person name="Grunwald N."/>
            <person name="Machado M."/>
            <person name="Johnson C.S."/>
            <person name="Walker B."/>
            <person name="Young S."/>
            <person name="Zeng Q."/>
            <person name="Gargeya S."/>
            <person name="Fitzgerald M."/>
            <person name="Haas B."/>
            <person name="Abouelleil A."/>
            <person name="Allen A.W."/>
            <person name="Alvarado L."/>
            <person name="Arachchi H.M."/>
            <person name="Berlin A.M."/>
            <person name="Chapman S.B."/>
            <person name="Gainer-Dewar J."/>
            <person name="Goldberg J."/>
            <person name="Griggs A."/>
            <person name="Gujja S."/>
            <person name="Hansen M."/>
            <person name="Howarth C."/>
            <person name="Imamovic A."/>
            <person name="Ireland A."/>
            <person name="Larimer J."/>
            <person name="McCowan C."/>
            <person name="Murphy C."/>
            <person name="Pearson M."/>
            <person name="Poon T.W."/>
            <person name="Priest M."/>
            <person name="Roberts A."/>
            <person name="Saif S."/>
            <person name="Shea T."/>
            <person name="Sisk P."/>
            <person name="Sykes S."/>
            <person name="Wortman J."/>
            <person name="Nusbaum C."/>
            <person name="Birren B."/>
        </authorList>
    </citation>
    <scope>NUCLEOTIDE SEQUENCE [LARGE SCALE GENOMIC DNA]</scope>
    <source>
        <strain evidence="1 2">P1976</strain>
    </source>
</reference>
<evidence type="ECO:0000313" key="2">
    <source>
        <dbReference type="Proteomes" id="UP000028582"/>
    </source>
</evidence>
<protein>
    <submittedName>
        <fullName evidence="1">Uncharacterized protein</fullName>
    </submittedName>
</protein>
<dbReference type="Proteomes" id="UP000028582">
    <property type="component" value="Unassembled WGS sequence"/>
</dbReference>
<sequence>MANSTVIMKMNGRFLAPTVNALSALIKRESLPEHKAELSSLASRRRAWLLGEIADISKPFTYELPPSDVPEAAALTSFLRGPDSMYIIRDFTGIAQARYRVALLTRALKATGLTMTAEGRGRNSYVRLEKAVRGSPKTAIASAQGRNRTFGTHNPSW</sequence>
<accession>A0A080ZHZ1</accession>
<gene>
    <name evidence="1" type="ORF">F444_16513</name>
</gene>
<organism evidence="1 2">
    <name type="scientific">Phytophthora nicotianae P1976</name>
    <dbReference type="NCBI Taxonomy" id="1317066"/>
    <lineage>
        <taxon>Eukaryota</taxon>
        <taxon>Sar</taxon>
        <taxon>Stramenopiles</taxon>
        <taxon>Oomycota</taxon>
        <taxon>Peronosporomycetes</taxon>
        <taxon>Peronosporales</taxon>
        <taxon>Peronosporaceae</taxon>
        <taxon>Phytophthora</taxon>
    </lineage>
</organism>
<comment type="caution">
    <text evidence="1">The sequence shown here is derived from an EMBL/GenBank/DDBJ whole genome shotgun (WGS) entry which is preliminary data.</text>
</comment>
<evidence type="ECO:0000313" key="1">
    <source>
        <dbReference type="EMBL" id="ETO66252.1"/>
    </source>
</evidence>
<dbReference type="EMBL" id="ANJA01003042">
    <property type="protein sequence ID" value="ETO66252.1"/>
    <property type="molecule type" value="Genomic_DNA"/>
</dbReference>
<proteinExistence type="predicted"/>
<dbReference type="AlphaFoldDB" id="A0A080ZHZ1"/>
<name>A0A080ZHZ1_PHYNI</name>